<dbReference type="Pfam" id="PF11527">
    <property type="entry name" value="ARL2_Bind_BART"/>
    <property type="match status" value="1"/>
</dbReference>
<feature type="domain" description="BART" evidence="13">
    <location>
        <begin position="30"/>
        <end position="140"/>
    </location>
</feature>
<keyword evidence="10 12" id="KW-0539">Nucleus</keyword>
<keyword evidence="6 12" id="KW-0963">Cytoplasm</keyword>
<evidence type="ECO:0000259" key="13">
    <source>
        <dbReference type="Pfam" id="PF11527"/>
    </source>
</evidence>
<evidence type="ECO:0000256" key="7">
    <source>
        <dbReference type="ARBA" id="ARBA00023069"/>
    </source>
</evidence>
<evidence type="ECO:0000313" key="15">
    <source>
        <dbReference type="Proteomes" id="UP000318571"/>
    </source>
</evidence>
<evidence type="ECO:0000256" key="12">
    <source>
        <dbReference type="RuleBase" id="RU367099"/>
    </source>
</evidence>
<organism evidence="14 15">
    <name type="scientific">Tigriopus californicus</name>
    <name type="common">Marine copepod</name>
    <dbReference type="NCBI Taxonomy" id="6832"/>
    <lineage>
        <taxon>Eukaryota</taxon>
        <taxon>Metazoa</taxon>
        <taxon>Ecdysozoa</taxon>
        <taxon>Arthropoda</taxon>
        <taxon>Crustacea</taxon>
        <taxon>Multicrustacea</taxon>
        <taxon>Hexanauplia</taxon>
        <taxon>Copepoda</taxon>
        <taxon>Harpacticoida</taxon>
        <taxon>Harpacticidae</taxon>
        <taxon>Tigriopus</taxon>
    </lineage>
</organism>
<evidence type="ECO:0000256" key="9">
    <source>
        <dbReference type="ARBA" id="ARBA00023212"/>
    </source>
</evidence>
<reference evidence="14 15" key="1">
    <citation type="journal article" date="2018" name="Nat. Ecol. Evol.">
        <title>Genomic signatures of mitonuclear coevolution across populations of Tigriopus californicus.</title>
        <authorList>
            <person name="Barreto F.S."/>
            <person name="Watson E.T."/>
            <person name="Lima T.G."/>
            <person name="Willett C.S."/>
            <person name="Edmands S."/>
            <person name="Li W."/>
            <person name="Burton R.S."/>
        </authorList>
    </citation>
    <scope>NUCLEOTIDE SEQUENCE [LARGE SCALE GENOMIC DNA]</scope>
    <source>
        <strain evidence="14 15">San Diego</strain>
    </source>
</reference>
<dbReference type="InterPro" id="IPR023379">
    <property type="entry name" value="BART_dom"/>
</dbReference>
<keyword evidence="11 12" id="KW-0966">Cell projection</keyword>
<keyword evidence="15" id="KW-1185">Reference proteome</keyword>
<evidence type="ECO:0000256" key="2">
    <source>
        <dbReference type="ARBA" id="ARBA00004123"/>
    </source>
</evidence>
<proteinExistence type="inferred from homology"/>
<evidence type="ECO:0000256" key="8">
    <source>
        <dbReference type="ARBA" id="ARBA00023128"/>
    </source>
</evidence>
<dbReference type="GO" id="GO:0051457">
    <property type="term" value="P:maintenance of protein location in nucleus"/>
    <property type="evidence" value="ECO:0007669"/>
    <property type="project" value="TreeGrafter"/>
</dbReference>
<dbReference type="Gene3D" id="1.20.1520.10">
    <property type="entry name" value="ADP-ribosylation factor-like 2-binding protein, domain"/>
    <property type="match status" value="1"/>
</dbReference>
<gene>
    <name evidence="14" type="ORF">TCAL_04963</name>
</gene>
<evidence type="ECO:0000313" key="14">
    <source>
        <dbReference type="EMBL" id="TRY74965.1"/>
    </source>
</evidence>
<accession>A0A553PBA3</accession>
<dbReference type="OMA" id="CKIFYIF"/>
<dbReference type="PANTHER" id="PTHR15487">
    <property type="entry name" value="ADP-RIBOSYLATION FACTOR-LIKE PROTEIN 2-BINDING PROTEIN"/>
    <property type="match status" value="1"/>
</dbReference>
<dbReference type="GO" id="GO:0005929">
    <property type="term" value="C:cilium"/>
    <property type="evidence" value="ECO:0007669"/>
    <property type="project" value="UniProtKB-UniRule"/>
</dbReference>
<comment type="caution">
    <text evidence="14">The sequence shown here is derived from an EMBL/GenBank/DDBJ whole genome shotgun (WGS) entry which is preliminary data.</text>
</comment>
<keyword evidence="9 12" id="KW-0206">Cytoskeleton</keyword>
<evidence type="ECO:0000256" key="1">
    <source>
        <dbReference type="ARBA" id="ARBA00004120"/>
    </source>
</evidence>
<keyword evidence="8 12" id="KW-0496">Mitochondrion</keyword>
<evidence type="ECO:0000256" key="6">
    <source>
        <dbReference type="ARBA" id="ARBA00022490"/>
    </source>
</evidence>
<evidence type="ECO:0000256" key="4">
    <source>
        <dbReference type="ARBA" id="ARBA00009880"/>
    </source>
</evidence>
<dbReference type="GO" id="GO:0005758">
    <property type="term" value="C:mitochondrial intermembrane space"/>
    <property type="evidence" value="ECO:0007669"/>
    <property type="project" value="UniProtKB-SubCell"/>
</dbReference>
<evidence type="ECO:0000256" key="5">
    <source>
        <dbReference type="ARBA" id="ARBA00014849"/>
    </source>
</evidence>
<evidence type="ECO:0000256" key="11">
    <source>
        <dbReference type="ARBA" id="ARBA00023273"/>
    </source>
</evidence>
<sequence>MLVMEVPNLGDNGLAQREEIIEERSSPSRFNNIIGSIEDIMVSPGFLALQRSLLERFCEQFDGSTEENNLIHMELFQEYNQSIESFIMQELAKQVEDFSLESFAEELKSYSDPLNEEILEMICSITDFEAFRDMVLEHKKSFLVDDPFDSGLIINKMTLNN</sequence>
<name>A0A553PBA3_TIGCA</name>
<comment type="function">
    <text evidence="12">Plays a role as an effector of the ADP-ribosylation factor-like protein 2, ARL2.</text>
</comment>
<dbReference type="STRING" id="6832.A0A553PBA3"/>
<evidence type="ECO:0000256" key="10">
    <source>
        <dbReference type="ARBA" id="ARBA00023242"/>
    </source>
</evidence>
<dbReference type="OrthoDB" id="302784at2759"/>
<dbReference type="Proteomes" id="UP000318571">
    <property type="component" value="Chromosome 2"/>
</dbReference>
<dbReference type="InterPro" id="IPR038849">
    <property type="entry name" value="ARL2BP"/>
</dbReference>
<protein>
    <recommendedName>
        <fullName evidence="5 12">ADP-ribosylation factor-like protein 2-binding protein</fullName>
        <shortName evidence="12">ARF-like 2-binding protein</shortName>
    </recommendedName>
</protein>
<dbReference type="GO" id="GO:0005813">
    <property type="term" value="C:centrosome"/>
    <property type="evidence" value="ECO:0007669"/>
    <property type="project" value="UniProtKB-SubCell"/>
</dbReference>
<evidence type="ECO:0000256" key="3">
    <source>
        <dbReference type="ARBA" id="ARBA00004300"/>
    </source>
</evidence>
<dbReference type="EMBL" id="VCGU01000005">
    <property type="protein sequence ID" value="TRY74965.1"/>
    <property type="molecule type" value="Genomic_DNA"/>
</dbReference>
<comment type="subcellular location">
    <subcellularLocation>
        <location evidence="1 12">Cytoplasm</location>
        <location evidence="1 12">Cytoskeleton</location>
        <location evidence="1 12">Cilium basal body</location>
    </subcellularLocation>
    <subcellularLocation>
        <location evidence="3 12">Cytoplasm</location>
        <location evidence="3 12">Cytoskeleton</location>
        <location evidence="3 12">Microtubule organizing center</location>
        <location evidence="3 12">Centrosome</location>
    </subcellularLocation>
    <subcellularLocation>
        <location evidence="12">Cytoplasm</location>
    </subcellularLocation>
    <subcellularLocation>
        <location evidence="2 12">Nucleus</location>
    </subcellularLocation>
    <subcellularLocation>
        <location evidence="12">Mitochondrion intermembrane space</location>
    </subcellularLocation>
</comment>
<dbReference type="PANTHER" id="PTHR15487:SF4">
    <property type="entry name" value="ADP-RIBOSYLATION FACTOR-LIKE PROTEIN 2-BINDING PROTEIN"/>
    <property type="match status" value="1"/>
</dbReference>
<dbReference type="AlphaFoldDB" id="A0A553PBA3"/>
<comment type="similarity">
    <text evidence="4 12">Belongs to the ARL2BP family.</text>
</comment>
<dbReference type="InterPro" id="IPR042541">
    <property type="entry name" value="BART_sf"/>
</dbReference>
<keyword evidence="7 12" id="KW-0969">Cilium</keyword>
<dbReference type="GO" id="GO:0005634">
    <property type="term" value="C:nucleus"/>
    <property type="evidence" value="ECO:0007669"/>
    <property type="project" value="UniProtKB-SubCell"/>
</dbReference>